<dbReference type="GO" id="GO:0016887">
    <property type="term" value="F:ATP hydrolysis activity"/>
    <property type="evidence" value="ECO:0007669"/>
    <property type="project" value="InterPro"/>
</dbReference>
<reference evidence="7 8" key="1">
    <citation type="submission" date="2019-08" db="EMBL/GenBank/DDBJ databases">
        <title>Bradymonadales sp. TMQ4.</title>
        <authorList>
            <person name="Liang Q."/>
        </authorList>
    </citation>
    <scope>NUCLEOTIDE SEQUENCE [LARGE SCALE GENOMIC DNA]</scope>
    <source>
        <strain evidence="7 8">TMQ4</strain>
    </source>
</reference>
<keyword evidence="8" id="KW-1185">Reference proteome</keyword>
<organism evidence="7 8">
    <name type="scientific">Lujinxingia vulgaris</name>
    <dbReference type="NCBI Taxonomy" id="2600176"/>
    <lineage>
        <taxon>Bacteria</taxon>
        <taxon>Deltaproteobacteria</taxon>
        <taxon>Bradymonadales</taxon>
        <taxon>Lujinxingiaceae</taxon>
        <taxon>Lujinxingia</taxon>
    </lineage>
</organism>
<evidence type="ECO:0000259" key="6">
    <source>
        <dbReference type="PROSITE" id="PS50893"/>
    </source>
</evidence>
<feature type="compositionally biased region" description="Acidic residues" evidence="5">
    <location>
        <begin position="381"/>
        <end position="395"/>
    </location>
</feature>
<proteinExistence type="inferred from homology"/>
<evidence type="ECO:0000256" key="5">
    <source>
        <dbReference type="SAM" id="MobiDB-lite"/>
    </source>
</evidence>
<evidence type="ECO:0000256" key="3">
    <source>
        <dbReference type="ARBA" id="ARBA00022741"/>
    </source>
</evidence>
<keyword evidence="4 7" id="KW-0067">ATP-binding</keyword>
<comment type="similarity">
    <text evidence="1">Belongs to the ABC transporter superfamily.</text>
</comment>
<accession>A0A5C6X949</accession>
<dbReference type="GO" id="GO:0005524">
    <property type="term" value="F:ATP binding"/>
    <property type="evidence" value="ECO:0007669"/>
    <property type="project" value="UniProtKB-KW"/>
</dbReference>
<feature type="region of interest" description="Disordered" evidence="5">
    <location>
        <begin position="354"/>
        <end position="395"/>
    </location>
</feature>
<evidence type="ECO:0000313" key="8">
    <source>
        <dbReference type="Proteomes" id="UP000321412"/>
    </source>
</evidence>
<dbReference type="InterPro" id="IPR027417">
    <property type="entry name" value="P-loop_NTPase"/>
</dbReference>
<dbReference type="AlphaFoldDB" id="A0A5C6X949"/>
<dbReference type="SMART" id="SM00382">
    <property type="entry name" value="AAA"/>
    <property type="match status" value="1"/>
</dbReference>
<dbReference type="InterPro" id="IPR003593">
    <property type="entry name" value="AAA+_ATPase"/>
</dbReference>
<dbReference type="InterPro" id="IPR003439">
    <property type="entry name" value="ABC_transporter-like_ATP-bd"/>
</dbReference>
<dbReference type="Pfam" id="PF00005">
    <property type="entry name" value="ABC_tran"/>
    <property type="match status" value="1"/>
</dbReference>
<dbReference type="Gene3D" id="3.40.50.300">
    <property type="entry name" value="P-loop containing nucleotide triphosphate hydrolases"/>
    <property type="match status" value="1"/>
</dbReference>
<dbReference type="PROSITE" id="PS50893">
    <property type="entry name" value="ABC_TRANSPORTER_2"/>
    <property type="match status" value="1"/>
</dbReference>
<comment type="caution">
    <text evidence="7">The sequence shown here is derived from an EMBL/GenBank/DDBJ whole genome shotgun (WGS) entry which is preliminary data.</text>
</comment>
<feature type="compositionally biased region" description="Low complexity" evidence="5">
    <location>
        <begin position="367"/>
        <end position="380"/>
    </location>
</feature>
<gene>
    <name evidence="7" type="ORF">FRC98_15485</name>
</gene>
<dbReference type="Proteomes" id="UP000321412">
    <property type="component" value="Unassembled WGS sequence"/>
</dbReference>
<dbReference type="EMBL" id="VOSM01000008">
    <property type="protein sequence ID" value="TXD35701.1"/>
    <property type="molecule type" value="Genomic_DNA"/>
</dbReference>
<feature type="domain" description="ABC transporter" evidence="6">
    <location>
        <begin position="15"/>
        <end position="244"/>
    </location>
</feature>
<dbReference type="SUPFAM" id="SSF52540">
    <property type="entry name" value="P-loop containing nucleoside triphosphate hydrolases"/>
    <property type="match status" value="1"/>
</dbReference>
<keyword evidence="3" id="KW-0547">Nucleotide-binding</keyword>
<dbReference type="CDD" id="cd03230">
    <property type="entry name" value="ABC_DR_subfamily_A"/>
    <property type="match status" value="1"/>
</dbReference>
<dbReference type="PANTHER" id="PTHR43335:SF4">
    <property type="entry name" value="ABC TRANSPORTER, ATP-BINDING PROTEIN"/>
    <property type="match status" value="1"/>
</dbReference>
<evidence type="ECO:0000256" key="4">
    <source>
        <dbReference type="ARBA" id="ARBA00022840"/>
    </source>
</evidence>
<protein>
    <submittedName>
        <fullName evidence="7">ATP-binding cassette domain-containing protein</fullName>
    </submittedName>
</protein>
<dbReference type="PANTHER" id="PTHR43335">
    <property type="entry name" value="ABC TRANSPORTER, ATP-BINDING PROTEIN"/>
    <property type="match status" value="1"/>
</dbReference>
<evidence type="ECO:0000313" key="7">
    <source>
        <dbReference type="EMBL" id="TXD35701.1"/>
    </source>
</evidence>
<evidence type="ECO:0000256" key="1">
    <source>
        <dbReference type="ARBA" id="ARBA00005417"/>
    </source>
</evidence>
<name>A0A5C6X949_9DELT</name>
<dbReference type="OrthoDB" id="9809450at2"/>
<keyword evidence="2" id="KW-0813">Transport</keyword>
<sequence>METSSTSGATGAESIVVENLQKRYGDFEALSGISFSIKPGEIVGFLGPNGAGKTTTMKILTCFMSASGGSARVAGFDVQKDSTEVRRRVGYLPENVPLYDEMIVFDYLRFVAELRGVAKGRREERIRAVAELTGLGQVMGRTISELSKGYRQRVGLAQAIIHEPDVIVLDEPTTGLDPNQIIEIRDVIKTIGKEKTIIFSTHILQEVTAVCDRIIIINRGQIVADGSLHELEERVANAEPGLVVRYEGEATDALYAWLAGLAGVEGVAPVGGRPGSCTYRLKTLDKATTRRALLAGEPGVARELLELREAEPTLEAIFRLYTGGETEEGASLLSVPVSASAASVKGDEVVAQRGEAPVEASAENLNASDAEVAESMAEDAAAMDETSEPEEVSRG</sequence>
<evidence type="ECO:0000256" key="2">
    <source>
        <dbReference type="ARBA" id="ARBA00022448"/>
    </source>
</evidence>